<dbReference type="Gene3D" id="3.40.50.300">
    <property type="entry name" value="P-loop containing nucleotide triphosphate hydrolases"/>
    <property type="match status" value="1"/>
</dbReference>
<name>A0A1X0HX06_9MYCO</name>
<dbReference type="AlphaFoldDB" id="A0A1X0HX06"/>
<evidence type="ECO:0000313" key="1">
    <source>
        <dbReference type="EMBL" id="ORB30962.1"/>
    </source>
</evidence>
<dbReference type="STRING" id="590652.BST39_28845"/>
<proteinExistence type="predicted"/>
<dbReference type="EMBL" id="MVIE01000157">
    <property type="protein sequence ID" value="ORB30962.1"/>
    <property type="molecule type" value="Genomic_DNA"/>
</dbReference>
<evidence type="ECO:0000313" key="2">
    <source>
        <dbReference type="Proteomes" id="UP000192513"/>
    </source>
</evidence>
<keyword evidence="2" id="KW-1185">Reference proteome</keyword>
<sequence>SALLEMVVLASDLVVSPLQPNMLTAREFNRGTMQMLDGLRPYERLGMRIPKVQIVINCLDQTNDSRAIHENVRAIFDEHQDISVLETTVPD</sequence>
<organism evidence="1 2">
    <name type="scientific">Mycobacterium paraseoulense</name>
    <dbReference type="NCBI Taxonomy" id="590652"/>
    <lineage>
        <taxon>Bacteria</taxon>
        <taxon>Bacillati</taxon>
        <taxon>Actinomycetota</taxon>
        <taxon>Actinomycetes</taxon>
        <taxon>Mycobacteriales</taxon>
        <taxon>Mycobacteriaceae</taxon>
        <taxon>Mycobacterium</taxon>
    </lineage>
</organism>
<dbReference type="InterPro" id="IPR027417">
    <property type="entry name" value="P-loop_NTPase"/>
</dbReference>
<protein>
    <submittedName>
        <fullName evidence="1">Cobyrinic acid a,c-diamide synthase</fullName>
    </submittedName>
</protein>
<feature type="non-terminal residue" evidence="1">
    <location>
        <position position="91"/>
    </location>
</feature>
<reference evidence="1 2" key="1">
    <citation type="submission" date="2017-02" db="EMBL/GenBank/DDBJ databases">
        <title>The new phylogeny of genus Mycobacterium.</title>
        <authorList>
            <person name="Tortoli E."/>
            <person name="Trovato A."/>
            <person name="Cirillo D.M."/>
        </authorList>
    </citation>
    <scope>NUCLEOTIDE SEQUENCE [LARGE SCALE GENOMIC DNA]</scope>
    <source>
        <strain evidence="1 2">DSM 45000</strain>
    </source>
</reference>
<feature type="non-terminal residue" evidence="1">
    <location>
        <position position="1"/>
    </location>
</feature>
<accession>A0A1X0HX06</accession>
<dbReference type="Proteomes" id="UP000192513">
    <property type="component" value="Unassembled WGS sequence"/>
</dbReference>
<gene>
    <name evidence="1" type="ORF">BST39_28845</name>
</gene>
<comment type="caution">
    <text evidence="1">The sequence shown here is derived from an EMBL/GenBank/DDBJ whole genome shotgun (WGS) entry which is preliminary data.</text>
</comment>